<dbReference type="EMBL" id="VDMD01000006">
    <property type="protein sequence ID" value="TRM65085.1"/>
    <property type="molecule type" value="Genomic_DNA"/>
</dbReference>
<feature type="region of interest" description="Disordered" evidence="1">
    <location>
        <begin position="129"/>
        <end position="198"/>
    </location>
</feature>
<organism evidence="2 3">
    <name type="scientific">Schizophyllum amplum</name>
    <dbReference type="NCBI Taxonomy" id="97359"/>
    <lineage>
        <taxon>Eukaryota</taxon>
        <taxon>Fungi</taxon>
        <taxon>Dikarya</taxon>
        <taxon>Basidiomycota</taxon>
        <taxon>Agaricomycotina</taxon>
        <taxon>Agaricomycetes</taxon>
        <taxon>Agaricomycetidae</taxon>
        <taxon>Agaricales</taxon>
        <taxon>Schizophyllaceae</taxon>
        <taxon>Schizophyllum</taxon>
    </lineage>
</organism>
<evidence type="ECO:0000256" key="1">
    <source>
        <dbReference type="SAM" id="MobiDB-lite"/>
    </source>
</evidence>
<feature type="compositionally biased region" description="Gly residues" evidence="1">
    <location>
        <begin position="153"/>
        <end position="162"/>
    </location>
</feature>
<dbReference type="CDD" id="cd06464">
    <property type="entry name" value="ACD_sHsps-like"/>
    <property type="match status" value="1"/>
</dbReference>
<dbReference type="AlphaFoldDB" id="A0A550CJU9"/>
<gene>
    <name evidence="2" type="ORF">BD626DRAFT_240510</name>
</gene>
<evidence type="ECO:0000313" key="2">
    <source>
        <dbReference type="EMBL" id="TRM65085.1"/>
    </source>
</evidence>
<evidence type="ECO:0000313" key="3">
    <source>
        <dbReference type="Proteomes" id="UP000320762"/>
    </source>
</evidence>
<reference evidence="2 3" key="1">
    <citation type="journal article" date="2019" name="New Phytol.">
        <title>Comparative genomics reveals unique wood-decay strategies and fruiting body development in the Schizophyllaceae.</title>
        <authorList>
            <person name="Almasi E."/>
            <person name="Sahu N."/>
            <person name="Krizsan K."/>
            <person name="Balint B."/>
            <person name="Kovacs G.M."/>
            <person name="Kiss B."/>
            <person name="Cseklye J."/>
            <person name="Drula E."/>
            <person name="Henrissat B."/>
            <person name="Nagy I."/>
            <person name="Chovatia M."/>
            <person name="Adam C."/>
            <person name="LaButti K."/>
            <person name="Lipzen A."/>
            <person name="Riley R."/>
            <person name="Grigoriev I.V."/>
            <person name="Nagy L.G."/>
        </authorList>
    </citation>
    <scope>NUCLEOTIDE SEQUENCE [LARGE SCALE GENOMIC DNA]</scope>
    <source>
        <strain evidence="2 3">NL-1724</strain>
    </source>
</reference>
<dbReference type="OrthoDB" id="1431247at2759"/>
<name>A0A550CJU9_9AGAR</name>
<dbReference type="STRING" id="97359.A0A550CJU9"/>
<comment type="caution">
    <text evidence="2">The sequence shown here is derived from an EMBL/GenBank/DDBJ whole genome shotgun (WGS) entry which is preliminary data.</text>
</comment>
<protein>
    <submittedName>
        <fullName evidence="2">Uncharacterized protein</fullName>
    </submittedName>
</protein>
<accession>A0A550CJU9</accession>
<dbReference type="Proteomes" id="UP000320762">
    <property type="component" value="Unassembled WGS sequence"/>
</dbReference>
<sequence>MGVRLALTMRRGAARNTLLRPLPLLSYFPHAWTPDFEETARPDPDSSHPRGISDSGLFPPFASLCTCFWHAQNPFFLRTPFPPPILHSFNMARNTRPSASQVNTKVHASHSPITAAVTPIYYPAPASTVTSRRQTGARANGAYLTPPSSTSKRGGGGGGGGSSSAPSSTSQRIPVNERLPLDDRMPEDEELNDLVDPPDNVDALHAVWNSIRRQKETKMAKEKPKVDLQEIANEMAAQAEDPAFDQEMSVLEEAPPPKSLKRQKSIAAYRESSDGRYIVATFDMRGVAKEDIHVKMSFSQRNKPNILLTWASAEITEWEEEGVIYRERLEVICHRTIPLPERTQVRWAMCRTVAELTACSLRRSTRP</sequence>
<proteinExistence type="predicted"/>
<keyword evidence="3" id="KW-1185">Reference proteome</keyword>